<dbReference type="InterPro" id="IPR002870">
    <property type="entry name" value="Peptidase_M12B_N"/>
</dbReference>
<name>G3TUK1_LOXAF</name>
<dbReference type="HOGENOM" id="CLU_1122288_0_0_1"/>
<dbReference type="SUPFAM" id="SSF55486">
    <property type="entry name" value="Metalloproteases ('zincins'), catalytic domain"/>
    <property type="match status" value="1"/>
</dbReference>
<dbReference type="Proteomes" id="UP000007646">
    <property type="component" value="Unassembled WGS sequence"/>
</dbReference>
<keyword evidence="1" id="KW-1015">Disulfide bond</keyword>
<dbReference type="AlphaFoldDB" id="G3TUK1"/>
<dbReference type="GeneTree" id="ENSGT00940000162672"/>
<dbReference type="GO" id="GO:1990913">
    <property type="term" value="C:sperm head plasma membrane"/>
    <property type="evidence" value="ECO:0007669"/>
    <property type="project" value="TreeGrafter"/>
</dbReference>
<dbReference type="Pfam" id="PF01562">
    <property type="entry name" value="Pep_M12B_propep"/>
    <property type="match status" value="1"/>
</dbReference>
<organism evidence="3 4">
    <name type="scientific">Loxodonta africana</name>
    <name type="common">African elephant</name>
    <dbReference type="NCBI Taxonomy" id="9785"/>
    <lineage>
        <taxon>Eukaryota</taxon>
        <taxon>Metazoa</taxon>
        <taxon>Chordata</taxon>
        <taxon>Craniata</taxon>
        <taxon>Vertebrata</taxon>
        <taxon>Euteleostomi</taxon>
        <taxon>Mammalia</taxon>
        <taxon>Eutheria</taxon>
        <taxon>Afrotheria</taxon>
        <taxon>Proboscidea</taxon>
        <taxon>Elephantidae</taxon>
        <taxon>Loxodonta</taxon>
    </lineage>
</organism>
<dbReference type="GO" id="GO:0008584">
    <property type="term" value="P:male gonad development"/>
    <property type="evidence" value="ECO:0007669"/>
    <property type="project" value="TreeGrafter"/>
</dbReference>
<evidence type="ECO:0000256" key="1">
    <source>
        <dbReference type="ARBA" id="ARBA00023157"/>
    </source>
</evidence>
<dbReference type="PANTHER" id="PTHR11905">
    <property type="entry name" value="ADAM A DISINTEGRIN AND METALLOPROTEASE DOMAIN"/>
    <property type="match status" value="1"/>
</dbReference>
<dbReference type="InParanoid" id="G3TUK1"/>
<dbReference type="GO" id="GO:0009897">
    <property type="term" value="C:external side of plasma membrane"/>
    <property type="evidence" value="ECO:0007669"/>
    <property type="project" value="TreeGrafter"/>
</dbReference>
<feature type="domain" description="Peptidase M12B propeptide" evidence="2">
    <location>
        <begin position="58"/>
        <end position="116"/>
    </location>
</feature>
<dbReference type="OMA" id="NIVHTIY"/>
<sequence>MAEGEALVHMRISLWLLWFGVFLVLSGLSQVGHFQYHSLPEVVISMMLTGTGRHMKASGWLSYNMNFGSQGHIVHAKTKKLLVPRQLSVFTYTGQGALLKDHLFIMNDCYYDGYVEGDSGSLVALSTCFGGFGGIAQIKDITYEIKPKRFSDSLEHLVYKVNSEKAQSQPLRCGLSEEEIARQLKLQESENSTLTQGTNDAWWTHKWFIELAVVADYNLFLHCNCNISKVWETVFDIIHKVDSIYSPL</sequence>
<reference evidence="3" key="3">
    <citation type="submission" date="2025-09" db="UniProtKB">
        <authorList>
            <consortium name="Ensembl"/>
        </authorList>
    </citation>
    <scope>IDENTIFICATION</scope>
    <source>
        <strain evidence="3">Isolate ISIS603380</strain>
    </source>
</reference>
<evidence type="ECO:0000259" key="2">
    <source>
        <dbReference type="Pfam" id="PF01562"/>
    </source>
</evidence>
<protein>
    <recommendedName>
        <fullName evidence="2">Peptidase M12B propeptide domain-containing protein</fullName>
    </recommendedName>
</protein>
<accession>G3TUK1</accession>
<keyword evidence="4" id="KW-1185">Reference proteome</keyword>
<evidence type="ECO:0000313" key="4">
    <source>
        <dbReference type="Proteomes" id="UP000007646"/>
    </source>
</evidence>
<reference evidence="3" key="2">
    <citation type="submission" date="2025-08" db="UniProtKB">
        <authorList>
            <consortium name="Ensembl"/>
        </authorList>
    </citation>
    <scope>IDENTIFICATION</scope>
    <source>
        <strain evidence="3">Isolate ISIS603380</strain>
    </source>
</reference>
<evidence type="ECO:0000313" key="3">
    <source>
        <dbReference type="Ensembl" id="ENSLAFP00000019259.1"/>
    </source>
</evidence>
<dbReference type="eggNOG" id="KOG3607">
    <property type="taxonomic scope" value="Eukaryota"/>
</dbReference>
<proteinExistence type="predicted"/>
<dbReference type="PANTHER" id="PTHR11905:SF232">
    <property type="entry name" value="DISINTEGRIN AND METALLOPROTEINASE DOMAIN-CONTAINING PROTEIN 20"/>
    <property type="match status" value="1"/>
</dbReference>
<dbReference type="Ensembl" id="ENSLAFT00000034494.1">
    <property type="protein sequence ID" value="ENSLAFP00000019259.1"/>
    <property type="gene ID" value="ENSLAFG00000030784.1"/>
</dbReference>
<reference evidence="3 4" key="1">
    <citation type="submission" date="2009-06" db="EMBL/GenBank/DDBJ databases">
        <title>The Genome Sequence of Loxodonta africana (African elephant).</title>
        <authorList>
            <person name="Di Palma F."/>
            <person name="Heiman D."/>
            <person name="Young S."/>
            <person name="Johnson J."/>
            <person name="Lander E.S."/>
            <person name="Lindblad-Toh K."/>
        </authorList>
    </citation>
    <scope>NUCLEOTIDE SEQUENCE [LARGE SCALE GENOMIC DNA]</scope>
    <source>
        <strain evidence="3 4">Isolate ISIS603380</strain>
    </source>
</reference>